<sequence>MSFKYQKYQELKTLVELLLSDVNKAHVYDPTWKSLLGEISGFFAREIAVFTDLESRQQSYQTEISKQIRLLEVDMMFLQSAKQTVTIKSRLENIQQRAETLTKYCQTMLEISISVND</sequence>
<proteinExistence type="predicted"/>
<dbReference type="InterPro" id="IPR047810">
    <property type="entry name" value="PatD-like"/>
</dbReference>
<dbReference type="EMBL" id="NBYN01000042">
    <property type="protein sequence ID" value="OSO90933.1"/>
    <property type="molecule type" value="Genomic_DNA"/>
</dbReference>
<accession>A0A1X4G7G3</accession>
<dbReference type="RefSeq" id="WP_009343400.1">
    <property type="nucleotide sequence ID" value="NZ_NBYN01000042.1"/>
</dbReference>
<comment type="caution">
    <text evidence="1">The sequence shown here is derived from an EMBL/GenBank/DDBJ whole genome shotgun (WGS) entry which is preliminary data.</text>
</comment>
<name>A0A1X4G7G3_9CYAN</name>
<reference evidence="2" key="1">
    <citation type="submission" date="2017-04" db="EMBL/GenBank/DDBJ databases">
        <authorList>
            <person name="Abreu V.A."/>
            <person name="Popin R.V."/>
            <person name="Rigonato J."/>
            <person name="Andreote A.P."/>
            <person name="Schaker P.C."/>
            <person name="Hoff-Risseti C."/>
            <person name="Alvarenga D.O."/>
            <person name="Varani A.M."/>
            <person name="Fiore M.F."/>
        </authorList>
    </citation>
    <scope>NUCLEOTIDE SEQUENCE [LARGE SCALE GENOMIC DNA]</scope>
    <source>
        <strain evidence="2">CENA303</strain>
    </source>
</reference>
<evidence type="ECO:0000313" key="2">
    <source>
        <dbReference type="Proteomes" id="UP000192997"/>
    </source>
</evidence>
<dbReference type="AlphaFoldDB" id="A0A1X4G7G3"/>
<evidence type="ECO:0008006" key="3">
    <source>
        <dbReference type="Google" id="ProtNLM"/>
    </source>
</evidence>
<dbReference type="Proteomes" id="UP000192997">
    <property type="component" value="Unassembled WGS sequence"/>
</dbReference>
<evidence type="ECO:0000313" key="1">
    <source>
        <dbReference type="EMBL" id="OSO90933.1"/>
    </source>
</evidence>
<organism evidence="1 2">
    <name type="scientific">Cylindrospermopsis raciborskii CENA303</name>
    <dbReference type="NCBI Taxonomy" id="1170769"/>
    <lineage>
        <taxon>Bacteria</taxon>
        <taxon>Bacillati</taxon>
        <taxon>Cyanobacteriota</taxon>
        <taxon>Cyanophyceae</taxon>
        <taxon>Nostocales</taxon>
        <taxon>Aphanizomenonaceae</taxon>
        <taxon>Cylindrospermopsis</taxon>
    </lineage>
</organism>
<dbReference type="NCBIfam" id="NF037954">
    <property type="entry name" value="het_cyst_PatD"/>
    <property type="match status" value="1"/>
</dbReference>
<gene>
    <name evidence="1" type="ORF">B7O87_09025</name>
</gene>
<protein>
    <recommendedName>
        <fullName evidence="3">Heterocyst frequency control protein PatD</fullName>
    </recommendedName>
</protein>